<evidence type="ECO:0000313" key="5">
    <source>
        <dbReference type="Proteomes" id="UP000054567"/>
    </source>
</evidence>
<dbReference type="PANTHER" id="PTHR15114">
    <property type="entry name" value="REPLICATION PROTEIN A3"/>
    <property type="match status" value="1"/>
</dbReference>
<dbReference type="Pfam" id="PF08661">
    <property type="entry name" value="Rep_fac-A_3"/>
    <property type="match status" value="1"/>
</dbReference>
<evidence type="ECO:0000256" key="1">
    <source>
        <dbReference type="ARBA" id="ARBA00004123"/>
    </source>
</evidence>
<dbReference type="GO" id="GO:0035861">
    <property type="term" value="C:site of double-strand break"/>
    <property type="evidence" value="ECO:0007669"/>
    <property type="project" value="TreeGrafter"/>
</dbReference>
<dbReference type="InterPro" id="IPR013970">
    <property type="entry name" value="Rfa2"/>
</dbReference>
<sequence length="124" mass="13812">MSTMALTTPRILPEHLHAFLPSATNRTPNPVRIFGSVAKLHGETATLSCPDHGQVTLLLNRDSHLQIGRMVDVVGKVVEHEGETAIRVLGAADCGEPNDFDYKIYERVVEMTHRFKNIFYTPNS</sequence>
<dbReference type="GO" id="GO:0006284">
    <property type="term" value="P:base-excision repair"/>
    <property type="evidence" value="ECO:0007669"/>
    <property type="project" value="TreeGrafter"/>
</dbReference>
<reference evidence="4 5" key="1">
    <citation type="submission" date="2007-06" db="EMBL/GenBank/DDBJ databases">
        <title>The Genome Sequence of Coccidioides posadasii RMSCC_3488.</title>
        <authorList>
            <consortium name="Coccidioides Genome Resources Consortium"/>
            <consortium name="The Broad Institute Genome Sequencing Platform"/>
            <person name="Henn M.R."/>
            <person name="Sykes S."/>
            <person name="Young S."/>
            <person name="Jaffe D."/>
            <person name="Berlin A."/>
            <person name="Alvarez P."/>
            <person name="Butler J."/>
            <person name="Gnerre S."/>
            <person name="Grabherr M."/>
            <person name="Mauceli E."/>
            <person name="Brockman W."/>
            <person name="Kodira C."/>
            <person name="Alvarado L."/>
            <person name="Zeng Q."/>
            <person name="Crawford M."/>
            <person name="Antoine C."/>
            <person name="Devon K."/>
            <person name="Galgiani J."/>
            <person name="Orsborn K."/>
            <person name="Lewis M.L."/>
            <person name="Nusbaum C."/>
            <person name="Galagan J."/>
            <person name="Birren B."/>
        </authorList>
    </citation>
    <scope>NUCLEOTIDE SEQUENCE [LARGE SCALE GENOMIC DNA]</scope>
    <source>
        <strain evidence="4 5">RMSCC 3488</strain>
    </source>
</reference>
<name>A0A0J6FFI8_COCPO</name>
<dbReference type="OrthoDB" id="188186at2759"/>
<dbReference type="VEuPathDB" id="FungiDB:CPAG_08216"/>
<dbReference type="GO" id="GO:0006260">
    <property type="term" value="P:DNA replication"/>
    <property type="evidence" value="ECO:0007669"/>
    <property type="project" value="InterPro"/>
</dbReference>
<dbReference type="SUPFAM" id="SSF50249">
    <property type="entry name" value="Nucleic acid-binding proteins"/>
    <property type="match status" value="1"/>
</dbReference>
<organism evidence="4 5">
    <name type="scientific">Coccidioides posadasii RMSCC 3488</name>
    <dbReference type="NCBI Taxonomy" id="454284"/>
    <lineage>
        <taxon>Eukaryota</taxon>
        <taxon>Fungi</taxon>
        <taxon>Dikarya</taxon>
        <taxon>Ascomycota</taxon>
        <taxon>Pezizomycotina</taxon>
        <taxon>Eurotiomycetes</taxon>
        <taxon>Eurotiomycetidae</taxon>
        <taxon>Onygenales</taxon>
        <taxon>Onygenaceae</taxon>
        <taxon>Coccidioides</taxon>
    </lineage>
</organism>
<accession>A0A0J6FFI8</accession>
<reference evidence="5" key="2">
    <citation type="journal article" date="2009" name="Genome Res.">
        <title>Comparative genomic analyses of the human fungal pathogens Coccidioides and their relatives.</title>
        <authorList>
            <person name="Sharpton T.J."/>
            <person name="Stajich J.E."/>
            <person name="Rounsley S.D."/>
            <person name="Gardner M.J."/>
            <person name="Wortman J.R."/>
            <person name="Jordar V.S."/>
            <person name="Maiti R."/>
            <person name="Kodira C.D."/>
            <person name="Neafsey D.E."/>
            <person name="Zeng Q."/>
            <person name="Hung C.-Y."/>
            <person name="McMahan C."/>
            <person name="Muszewska A."/>
            <person name="Grynberg M."/>
            <person name="Mandel M.A."/>
            <person name="Kellner E.M."/>
            <person name="Barker B.M."/>
            <person name="Galgiani J.N."/>
            <person name="Orbach M.J."/>
            <person name="Kirkland T.N."/>
            <person name="Cole G.T."/>
            <person name="Henn M.R."/>
            <person name="Birren B.W."/>
            <person name="Taylor J.W."/>
        </authorList>
    </citation>
    <scope>NUCLEOTIDE SEQUENCE [LARGE SCALE GENOMIC DNA]</scope>
    <source>
        <strain evidence="5">RMSCC 3488</strain>
    </source>
</reference>
<protein>
    <recommendedName>
        <fullName evidence="6">SsDNA binding protein Ssb3</fullName>
    </recommendedName>
</protein>
<dbReference type="PANTHER" id="PTHR15114:SF1">
    <property type="entry name" value="REPLICATION PROTEIN A 14 KDA SUBUNIT"/>
    <property type="match status" value="1"/>
</dbReference>
<comment type="subcellular location">
    <subcellularLocation>
        <location evidence="1">Nucleus</location>
    </subcellularLocation>
</comment>
<dbReference type="Proteomes" id="UP000054567">
    <property type="component" value="Unassembled WGS sequence"/>
</dbReference>
<dbReference type="EMBL" id="DS268113">
    <property type="protein sequence ID" value="KMM71916.1"/>
    <property type="molecule type" value="Genomic_DNA"/>
</dbReference>
<dbReference type="Gene3D" id="2.40.50.140">
    <property type="entry name" value="Nucleic acid-binding proteins"/>
    <property type="match status" value="1"/>
</dbReference>
<dbReference type="InterPro" id="IPR012340">
    <property type="entry name" value="NA-bd_OB-fold"/>
</dbReference>
<keyword evidence="3" id="KW-0539">Nucleus</keyword>
<evidence type="ECO:0000256" key="2">
    <source>
        <dbReference type="ARBA" id="ARBA00009761"/>
    </source>
</evidence>
<dbReference type="CDD" id="cd04479">
    <property type="entry name" value="RPA3"/>
    <property type="match status" value="1"/>
</dbReference>
<gene>
    <name evidence="4" type="ORF">CPAG_08216</name>
</gene>
<proteinExistence type="inferred from homology"/>
<dbReference type="GO" id="GO:0005662">
    <property type="term" value="C:DNA replication factor A complex"/>
    <property type="evidence" value="ECO:0007669"/>
    <property type="project" value="TreeGrafter"/>
</dbReference>
<dbReference type="GO" id="GO:0006298">
    <property type="term" value="P:mismatch repair"/>
    <property type="evidence" value="ECO:0007669"/>
    <property type="project" value="TreeGrafter"/>
</dbReference>
<evidence type="ECO:0000313" key="4">
    <source>
        <dbReference type="EMBL" id="KMM71916.1"/>
    </source>
</evidence>
<dbReference type="GO" id="GO:0000724">
    <property type="term" value="P:double-strand break repair via homologous recombination"/>
    <property type="evidence" value="ECO:0007669"/>
    <property type="project" value="TreeGrafter"/>
</dbReference>
<evidence type="ECO:0000256" key="3">
    <source>
        <dbReference type="ARBA" id="ARBA00023242"/>
    </source>
</evidence>
<dbReference type="GO" id="GO:0003684">
    <property type="term" value="F:damaged DNA binding"/>
    <property type="evidence" value="ECO:0007669"/>
    <property type="project" value="TreeGrafter"/>
</dbReference>
<evidence type="ECO:0008006" key="6">
    <source>
        <dbReference type="Google" id="ProtNLM"/>
    </source>
</evidence>
<dbReference type="AlphaFoldDB" id="A0A0J6FFI8"/>
<dbReference type="GO" id="GO:0003697">
    <property type="term" value="F:single-stranded DNA binding"/>
    <property type="evidence" value="ECO:0007669"/>
    <property type="project" value="TreeGrafter"/>
</dbReference>
<comment type="similarity">
    <text evidence="2">Belongs to the replication factor A protein 3 family.</text>
</comment>
<reference evidence="5" key="3">
    <citation type="journal article" date="2010" name="Genome Res.">
        <title>Population genomic sequencing of Coccidioides fungi reveals recent hybridization and transposon control.</title>
        <authorList>
            <person name="Neafsey D.E."/>
            <person name="Barker B.M."/>
            <person name="Sharpton T.J."/>
            <person name="Stajich J.E."/>
            <person name="Park D.J."/>
            <person name="Whiston E."/>
            <person name="Hung C.-Y."/>
            <person name="McMahan C."/>
            <person name="White J."/>
            <person name="Sykes S."/>
            <person name="Heiman D."/>
            <person name="Young S."/>
            <person name="Zeng Q."/>
            <person name="Abouelleil A."/>
            <person name="Aftuck L."/>
            <person name="Bessette D."/>
            <person name="Brown A."/>
            <person name="FitzGerald M."/>
            <person name="Lui A."/>
            <person name="Macdonald J.P."/>
            <person name="Priest M."/>
            <person name="Orbach M.J."/>
            <person name="Galgiani J.N."/>
            <person name="Kirkland T.N."/>
            <person name="Cole G.T."/>
            <person name="Birren B.W."/>
            <person name="Henn M.R."/>
            <person name="Taylor J.W."/>
            <person name="Rounsley S.D."/>
        </authorList>
    </citation>
    <scope>NUCLEOTIDE SEQUENCE [LARGE SCALE GENOMIC DNA]</scope>
    <source>
        <strain evidence="5">RMSCC 3488</strain>
    </source>
</reference>
<dbReference type="FunFam" id="2.40.50.140:FF:000271">
    <property type="entry name" value="Similar to ssDNA binding protein Ssb3"/>
    <property type="match status" value="1"/>
</dbReference>
<dbReference type="GO" id="GO:0006289">
    <property type="term" value="P:nucleotide-excision repair"/>
    <property type="evidence" value="ECO:0007669"/>
    <property type="project" value="TreeGrafter"/>
</dbReference>